<evidence type="ECO:0000313" key="2">
    <source>
        <dbReference type="EMBL" id="KPX05004.1"/>
    </source>
</evidence>
<protein>
    <recommendedName>
        <fullName evidence="4">Integrating conjugative element membrane protein</fullName>
    </recommendedName>
</protein>
<dbReference type="EMBL" id="LJQF01000449">
    <property type="protein sequence ID" value="KPX05004.1"/>
    <property type="molecule type" value="Genomic_DNA"/>
</dbReference>
<accession>A0A9X0KTN8</accession>
<dbReference type="RefSeq" id="WP_044321318.1">
    <property type="nucleotide sequence ID" value="NZ_JYHD01000038.1"/>
</dbReference>
<evidence type="ECO:0008006" key="4">
    <source>
        <dbReference type="Google" id="ProtNLM"/>
    </source>
</evidence>
<feature type="transmembrane region" description="Helical" evidence="1">
    <location>
        <begin position="201"/>
        <end position="218"/>
    </location>
</feature>
<evidence type="ECO:0000313" key="3">
    <source>
        <dbReference type="Proteomes" id="UP000050345"/>
    </source>
</evidence>
<keyword evidence="1" id="KW-0812">Transmembrane</keyword>
<dbReference type="Pfam" id="PF14348">
    <property type="entry name" value="DtrJ-like"/>
    <property type="match status" value="1"/>
</dbReference>
<dbReference type="NCBIfam" id="TIGR03747">
    <property type="entry name" value="conj_TIGR03747"/>
    <property type="match status" value="1"/>
</dbReference>
<gene>
    <name evidence="2" type="ORF">ALO73_01546</name>
</gene>
<keyword evidence="1" id="KW-0472">Membrane</keyword>
<name>A0A9X0KTN8_PSESX</name>
<feature type="transmembrane region" description="Helical" evidence="1">
    <location>
        <begin position="224"/>
        <end position="244"/>
    </location>
</feature>
<organism evidence="2 3">
    <name type="scientific">Pseudomonas syringae pv. daphniphylli</name>
    <dbReference type="NCBI Taxonomy" id="264455"/>
    <lineage>
        <taxon>Bacteria</taxon>
        <taxon>Pseudomonadati</taxon>
        <taxon>Pseudomonadota</taxon>
        <taxon>Gammaproteobacteria</taxon>
        <taxon>Pseudomonadales</taxon>
        <taxon>Pseudomonadaceae</taxon>
        <taxon>Pseudomonas</taxon>
        <taxon>Pseudomonas syringae</taxon>
    </lineage>
</organism>
<keyword evidence="1" id="KW-1133">Transmembrane helix</keyword>
<dbReference type="AlphaFoldDB" id="A0A9X0KTN8"/>
<dbReference type="Proteomes" id="UP000050345">
    <property type="component" value="Unassembled WGS sequence"/>
</dbReference>
<proteinExistence type="predicted"/>
<reference evidence="2 3" key="1">
    <citation type="submission" date="2015-09" db="EMBL/GenBank/DDBJ databases">
        <title>Genome announcement of multiple Pseudomonas syringae strains.</title>
        <authorList>
            <person name="Thakur S."/>
            <person name="Wang P.W."/>
            <person name="Gong Y."/>
            <person name="Weir B.S."/>
            <person name="Guttman D.S."/>
        </authorList>
    </citation>
    <scope>NUCLEOTIDE SEQUENCE [LARGE SCALE GENOMIC DNA]</scope>
    <source>
        <strain evidence="2 3">ICMP9757</strain>
    </source>
</reference>
<feature type="transmembrane region" description="Helical" evidence="1">
    <location>
        <begin position="152"/>
        <end position="174"/>
    </location>
</feature>
<evidence type="ECO:0000256" key="1">
    <source>
        <dbReference type="SAM" id="Phobius"/>
    </source>
</evidence>
<sequence length="248" mass="27473">MHAASTVSADPPRQAPPQQRPGLIMSFIAGALKIIGLLFMSLLASIIMEYIGLIWFWPEQGWHHSYAMLDSELAWLSSHSKNSLIVEQPGAATLKVLTLLEEWLIEGTGLARLDARASEIGQSDSFWAWVGGVYVLTKDYILAAVYTTMTFAVRLTVLTLATPLFLLATLTGLVDGLMRRDLRKFGAGRESSFIYHRAKRSLVPLMFLPWIIYLSLPISVNPLWVLAPCASMLGVMVAITASTFKKYL</sequence>
<feature type="transmembrane region" description="Helical" evidence="1">
    <location>
        <begin position="23"/>
        <end position="47"/>
    </location>
</feature>
<comment type="caution">
    <text evidence="2">The sequence shown here is derived from an EMBL/GenBank/DDBJ whole genome shotgun (WGS) entry which is preliminary data.</text>
</comment>
<dbReference type="InterPro" id="IPR022266">
    <property type="entry name" value="DtrJ-like"/>
</dbReference>